<dbReference type="KEGG" id="psti:SOO65_07480"/>
<evidence type="ECO:0000313" key="2">
    <source>
        <dbReference type="EMBL" id="WPU66583.1"/>
    </source>
</evidence>
<reference evidence="2 3" key="1">
    <citation type="submission" date="2023-11" db="EMBL/GenBank/DDBJ databases">
        <title>Peredibacter starrii A3.12.</title>
        <authorList>
            <person name="Mitchell R.J."/>
        </authorList>
    </citation>
    <scope>NUCLEOTIDE SEQUENCE [LARGE SCALE GENOMIC DNA]</scope>
    <source>
        <strain evidence="2 3">A3.12</strain>
    </source>
</reference>
<keyword evidence="3" id="KW-1185">Reference proteome</keyword>
<dbReference type="RefSeq" id="WP_321398943.1">
    <property type="nucleotide sequence ID" value="NZ_CP139487.1"/>
</dbReference>
<gene>
    <name evidence="2" type="ORF">SOO65_07480</name>
</gene>
<sequence length="138" mass="15334">MKVLGLLSLLFVLPLLGQKAHAFNGHGKFKIEMVKPWGEFGFRALGKGTDIKEMRFDCAQNSDVGFVVSVVNNYGKTSNIVLPGEKLGSDKYKCQAALKKYFENVHTERGLASLKDKTKHRTVDLNVADQGKTTLSFR</sequence>
<organism evidence="2 3">
    <name type="scientific">Peredibacter starrii</name>
    <dbReference type="NCBI Taxonomy" id="28202"/>
    <lineage>
        <taxon>Bacteria</taxon>
        <taxon>Pseudomonadati</taxon>
        <taxon>Bdellovibrionota</taxon>
        <taxon>Bacteriovoracia</taxon>
        <taxon>Bacteriovoracales</taxon>
        <taxon>Bacteriovoracaceae</taxon>
        <taxon>Peredibacter</taxon>
    </lineage>
</organism>
<feature type="chain" id="PRO_5043511718" evidence="1">
    <location>
        <begin position="23"/>
        <end position="138"/>
    </location>
</feature>
<proteinExistence type="predicted"/>
<name>A0AAX4HT53_9BACT</name>
<evidence type="ECO:0000313" key="3">
    <source>
        <dbReference type="Proteomes" id="UP001324634"/>
    </source>
</evidence>
<evidence type="ECO:0000256" key="1">
    <source>
        <dbReference type="SAM" id="SignalP"/>
    </source>
</evidence>
<feature type="signal peptide" evidence="1">
    <location>
        <begin position="1"/>
        <end position="22"/>
    </location>
</feature>
<dbReference type="AlphaFoldDB" id="A0AAX4HT53"/>
<dbReference type="EMBL" id="CP139487">
    <property type="protein sequence ID" value="WPU66583.1"/>
    <property type="molecule type" value="Genomic_DNA"/>
</dbReference>
<dbReference type="Proteomes" id="UP001324634">
    <property type="component" value="Chromosome"/>
</dbReference>
<protein>
    <submittedName>
        <fullName evidence="2">Uncharacterized protein</fullName>
    </submittedName>
</protein>
<keyword evidence="1" id="KW-0732">Signal</keyword>
<accession>A0AAX4HT53</accession>